<keyword evidence="4 7" id="KW-0812">Transmembrane</keyword>
<evidence type="ECO:0000256" key="3">
    <source>
        <dbReference type="ARBA" id="ARBA00022519"/>
    </source>
</evidence>
<dbReference type="eggNOG" id="COG1593">
    <property type="taxonomic scope" value="Bacteria"/>
</dbReference>
<feature type="transmembrane region" description="Helical" evidence="7">
    <location>
        <begin position="95"/>
        <end position="125"/>
    </location>
</feature>
<keyword evidence="5 7" id="KW-1133">Transmembrane helix</keyword>
<dbReference type="NCBIfam" id="TIGR00786">
    <property type="entry name" value="dctM"/>
    <property type="match status" value="1"/>
</dbReference>
<feature type="transmembrane region" description="Helical" evidence="7">
    <location>
        <begin position="6"/>
        <end position="35"/>
    </location>
</feature>
<feature type="transmembrane region" description="Helical" evidence="7">
    <location>
        <begin position="137"/>
        <end position="160"/>
    </location>
</feature>
<keyword evidence="6 7" id="KW-0472">Membrane</keyword>
<feature type="transmembrane region" description="Helical" evidence="7">
    <location>
        <begin position="362"/>
        <end position="385"/>
    </location>
</feature>
<evidence type="ECO:0000256" key="4">
    <source>
        <dbReference type="ARBA" id="ARBA00022692"/>
    </source>
</evidence>
<dbReference type="PANTHER" id="PTHR33362">
    <property type="entry name" value="SIALIC ACID TRAP TRANSPORTER PERMEASE PROTEIN SIAT-RELATED"/>
    <property type="match status" value="1"/>
</dbReference>
<protein>
    <submittedName>
        <fullName evidence="9">Putative permease protein, TRAP-type dicarboxylate transporter, DctM subunit</fullName>
    </submittedName>
</protein>
<feature type="transmembrane region" description="Helical" evidence="7">
    <location>
        <begin position="172"/>
        <end position="193"/>
    </location>
</feature>
<dbReference type="EMBL" id="DF820468">
    <property type="protein sequence ID" value="GAK58920.1"/>
    <property type="molecule type" value="Genomic_DNA"/>
</dbReference>
<reference evidence="9" key="1">
    <citation type="journal article" date="2015" name="PeerJ">
        <title>First genomic representation of candidate bacterial phylum KSB3 points to enhanced environmental sensing as a trigger of wastewater bulking.</title>
        <authorList>
            <person name="Sekiguchi Y."/>
            <person name="Ohashi A."/>
            <person name="Parks D.H."/>
            <person name="Yamauchi T."/>
            <person name="Tyson G.W."/>
            <person name="Hugenholtz P."/>
        </authorList>
    </citation>
    <scope>NUCLEOTIDE SEQUENCE [LARGE SCALE GENOMIC DNA]</scope>
</reference>
<evidence type="ECO:0000256" key="7">
    <source>
        <dbReference type="SAM" id="Phobius"/>
    </source>
</evidence>
<feature type="transmembrane region" description="Helical" evidence="7">
    <location>
        <begin position="42"/>
        <end position="65"/>
    </location>
</feature>
<accession>A0A081C2W5</accession>
<evidence type="ECO:0000259" key="8">
    <source>
        <dbReference type="Pfam" id="PF06808"/>
    </source>
</evidence>
<evidence type="ECO:0000256" key="2">
    <source>
        <dbReference type="ARBA" id="ARBA00022475"/>
    </source>
</evidence>
<dbReference type="InterPro" id="IPR004681">
    <property type="entry name" value="TRAP_DctM"/>
</dbReference>
<feature type="transmembrane region" description="Helical" evidence="7">
    <location>
        <begin position="246"/>
        <end position="265"/>
    </location>
</feature>
<dbReference type="PIRSF" id="PIRSF006066">
    <property type="entry name" value="HI0050"/>
    <property type="match status" value="1"/>
</dbReference>
<keyword evidence="3" id="KW-0997">Cell inner membrane</keyword>
<dbReference type="GO" id="GO:0022857">
    <property type="term" value="F:transmembrane transporter activity"/>
    <property type="evidence" value="ECO:0007669"/>
    <property type="project" value="TreeGrafter"/>
</dbReference>
<comment type="subcellular location">
    <subcellularLocation>
        <location evidence="1">Cell inner membrane</location>
        <topology evidence="1">Multi-pass membrane protein</topology>
    </subcellularLocation>
</comment>
<dbReference type="AlphaFoldDB" id="A0A081C2W5"/>
<dbReference type="STRING" id="1499967.U27_05895"/>
<dbReference type="Pfam" id="PF06808">
    <property type="entry name" value="DctM"/>
    <property type="match status" value="1"/>
</dbReference>
<dbReference type="HOGENOM" id="CLU_019824_4_0_0"/>
<evidence type="ECO:0000313" key="10">
    <source>
        <dbReference type="Proteomes" id="UP000030661"/>
    </source>
</evidence>
<evidence type="ECO:0000256" key="1">
    <source>
        <dbReference type="ARBA" id="ARBA00004429"/>
    </source>
</evidence>
<evidence type="ECO:0000256" key="5">
    <source>
        <dbReference type="ARBA" id="ARBA00022989"/>
    </source>
</evidence>
<dbReference type="Proteomes" id="UP000030661">
    <property type="component" value="Unassembled WGS sequence"/>
</dbReference>
<feature type="transmembrane region" description="Helical" evidence="7">
    <location>
        <begin position="222"/>
        <end position="240"/>
    </location>
</feature>
<feature type="transmembrane region" description="Helical" evidence="7">
    <location>
        <begin position="339"/>
        <end position="356"/>
    </location>
</feature>
<sequence length="432" mass="45530">MIVSVVIVIFMLLLLGTGFPIFLALGGAGAIGLFLAKGPMALALAATSFFGQLNSFEMIALPLFILMGHVLSKTPIGKDLFEVASKWLVRLPGGLAIASVGACTIFGAVSGVSIAGVAAVGSLAVPEMVKRGYDRKLAAGSVVTAGALSMLIPPSVPFIIYSAISGESVAKLFIGGIVPGLAIAFMLSALILVKVWLKPELAVSTADVSNTWRECLSSLKKIWHALLLILLVLGSIYTGIATPTEASAVGAAGAFLIAGFAYKTLNIRTVLAILRESLKVSAAILLIMGCARIFGDYLNIVRLPQTLTSFLLGLHLPNMIIMLTIMALLIVLGMFVDGVSLIVVTTPILLPLVTAMGYDPLWYGIILVINLELAVVTPPVGLNLYTLRGVCPFLSIEEIIQSSIPFLAVEVVVLIVFTLFPALSLWLPSFIR</sequence>
<dbReference type="PANTHER" id="PTHR33362:SF5">
    <property type="entry name" value="C4-DICARBOXYLATE TRAP TRANSPORTER LARGE PERMEASE PROTEIN DCTM"/>
    <property type="match status" value="1"/>
</dbReference>
<dbReference type="InterPro" id="IPR010656">
    <property type="entry name" value="DctM"/>
</dbReference>
<dbReference type="GO" id="GO:0005886">
    <property type="term" value="C:plasma membrane"/>
    <property type="evidence" value="ECO:0007669"/>
    <property type="project" value="UniProtKB-SubCell"/>
</dbReference>
<evidence type="ECO:0000256" key="6">
    <source>
        <dbReference type="ARBA" id="ARBA00023136"/>
    </source>
</evidence>
<keyword evidence="10" id="KW-1185">Reference proteome</keyword>
<feature type="transmembrane region" description="Helical" evidence="7">
    <location>
        <begin position="406"/>
        <end position="427"/>
    </location>
</feature>
<keyword evidence="2" id="KW-1003">Cell membrane</keyword>
<organism evidence="9">
    <name type="scientific">Vecturithrix granuli</name>
    <dbReference type="NCBI Taxonomy" id="1499967"/>
    <lineage>
        <taxon>Bacteria</taxon>
        <taxon>Candidatus Moduliflexota</taxon>
        <taxon>Candidatus Vecturitrichia</taxon>
        <taxon>Candidatus Vecturitrichales</taxon>
        <taxon>Candidatus Vecturitrichaceae</taxon>
        <taxon>Candidatus Vecturithrix</taxon>
    </lineage>
</organism>
<name>A0A081C2W5_VECG1</name>
<feature type="transmembrane region" description="Helical" evidence="7">
    <location>
        <begin position="307"/>
        <end position="332"/>
    </location>
</feature>
<proteinExistence type="predicted"/>
<feature type="transmembrane region" description="Helical" evidence="7">
    <location>
        <begin position="277"/>
        <end position="295"/>
    </location>
</feature>
<evidence type="ECO:0000313" key="9">
    <source>
        <dbReference type="EMBL" id="GAK58920.1"/>
    </source>
</evidence>
<feature type="domain" description="TRAP C4-dicarboxylate transport system permease DctM subunit" evidence="8">
    <location>
        <begin position="9"/>
        <end position="423"/>
    </location>
</feature>
<gene>
    <name evidence="9" type="ORF">U27_05895</name>
</gene>